<feature type="compositionally biased region" description="Acidic residues" evidence="1">
    <location>
        <begin position="906"/>
        <end position="933"/>
    </location>
</feature>
<name>A0AA88GUM0_NAELO</name>
<keyword evidence="3" id="KW-1185">Reference proteome</keyword>
<comment type="caution">
    <text evidence="2">The sequence shown here is derived from an EMBL/GenBank/DDBJ whole genome shotgun (WGS) entry which is preliminary data.</text>
</comment>
<feature type="compositionally biased region" description="Basic and acidic residues" evidence="1">
    <location>
        <begin position="680"/>
        <end position="692"/>
    </location>
</feature>
<dbReference type="Proteomes" id="UP000816034">
    <property type="component" value="Unassembled WGS sequence"/>
</dbReference>
<feature type="region of interest" description="Disordered" evidence="1">
    <location>
        <begin position="905"/>
        <end position="933"/>
    </location>
</feature>
<evidence type="ECO:0000256" key="1">
    <source>
        <dbReference type="SAM" id="MobiDB-lite"/>
    </source>
</evidence>
<protein>
    <submittedName>
        <fullName evidence="2">Uncharacterized protein</fullName>
    </submittedName>
</protein>
<accession>A0AA88GUM0</accession>
<dbReference type="RefSeq" id="XP_044551202.1">
    <property type="nucleotide sequence ID" value="XM_044690861.1"/>
</dbReference>
<feature type="region of interest" description="Disordered" evidence="1">
    <location>
        <begin position="759"/>
        <end position="780"/>
    </location>
</feature>
<proteinExistence type="predicted"/>
<dbReference type="EMBL" id="PYSW02000013">
    <property type="protein sequence ID" value="KAG2387210.1"/>
    <property type="molecule type" value="Genomic_DNA"/>
</dbReference>
<feature type="compositionally biased region" description="Acidic residues" evidence="1">
    <location>
        <begin position="762"/>
        <end position="774"/>
    </location>
</feature>
<dbReference type="AlphaFoldDB" id="A0AA88GUM0"/>
<evidence type="ECO:0000313" key="2">
    <source>
        <dbReference type="EMBL" id="KAG2387210.1"/>
    </source>
</evidence>
<dbReference type="GeneID" id="68093998"/>
<gene>
    <name evidence="2" type="ORF">C9374_001542</name>
</gene>
<dbReference type="InterPro" id="IPR025335">
    <property type="entry name" value="DUF4241"/>
</dbReference>
<organism evidence="2 3">
    <name type="scientific">Naegleria lovaniensis</name>
    <name type="common">Amoeba</name>
    <dbReference type="NCBI Taxonomy" id="51637"/>
    <lineage>
        <taxon>Eukaryota</taxon>
        <taxon>Discoba</taxon>
        <taxon>Heterolobosea</taxon>
        <taxon>Tetramitia</taxon>
        <taxon>Eutetramitia</taxon>
        <taxon>Vahlkampfiidae</taxon>
        <taxon>Naegleria</taxon>
    </lineage>
</organism>
<reference evidence="2 3" key="1">
    <citation type="journal article" date="2018" name="BMC Genomics">
        <title>The genome of Naegleria lovaniensis, the basis for a comparative approach to unravel pathogenicity factors of the human pathogenic amoeba N. fowleri.</title>
        <authorList>
            <person name="Liechti N."/>
            <person name="Schurch N."/>
            <person name="Bruggmann R."/>
            <person name="Wittwer M."/>
        </authorList>
    </citation>
    <scope>NUCLEOTIDE SEQUENCE [LARGE SCALE GENOMIC DNA]</scope>
    <source>
        <strain evidence="2 3">ATCC 30569</strain>
    </source>
</reference>
<dbReference type="Pfam" id="PF14025">
    <property type="entry name" value="DUF4241"/>
    <property type="match status" value="1"/>
</dbReference>
<feature type="region of interest" description="Disordered" evidence="1">
    <location>
        <begin position="676"/>
        <end position="717"/>
    </location>
</feature>
<evidence type="ECO:0000313" key="3">
    <source>
        <dbReference type="Proteomes" id="UP000816034"/>
    </source>
</evidence>
<sequence>MDRCNVKRVNNWKEPLIQPFGKQFVMVTEEMTNFKTFFSIYDLSDLGDIQRYPISEIHNKKSLPNHQDHSTGTSTTTLGVSVELKHLILDWETPLLASRQPQLATEENFRAFARMIKTLSARRRSGEKYVFEDFPKLKSMEEPYEKTSVDDELTCFVGGRALFIEAHLRYSIPKIEVVIDVKKTSKNNDLEQKNEMQIQPLNGFQIPQSFHPNDDGTRSTRFETCHSVILPCENIQETNFALNAILFGGLLYRYELTRGEFDPSTPITFKDETWTKCFNLKQDFPNKGPQWIPYLENGKRLRSFIVQDGKLFEFIWKDQNKSISVVQHLEWLSTDITLVKRCDHFGLLIRCSEQCLFYIPEACSPTLAFSKSLGRVYSLNHLLDVLKTYPLFWSDASKCLCTLKTELPLNTNLADDQPMFVPLLTQSEIEKQPFQLVKDLFHEEEFKKEFEYCSYDQQQKFEVKWERLEKVSDLEEKFKTRVRIPFGYQCPVKKYNDMEIIAGIGCLNFKDQLGEALSSNYMELEPHEFSQFLGAPIMFNEERRSLSYRYFILDMKNCRKSSGVIEIANAEKNSYGTSGIDLNRIREKKKRFVGILAPKKEIVQDDLDTAANEELLKELALAQKRHEEFEKLSCQQLFQVESHSLRVCDPFVDPSGVLIENVKPGLWKWIQYSPNSEVPPAERNEQQDHMDETENQNPSHNENEEENQDSNDMSFSESPFAHQSCIHQLAVIHQDFTEQLLHSNPEQFWKVPKEIYQHAENNDDSDDSDNEDNEQTLPRDFRPQAYEGGWFVMTCGIGVDVGLAGIFDSACYNNSNIVKEYNLIRPHKLSTLEQHFNMDRMTDWQRFIMEYLEKHEGVNRVPVPFGIISSSGYGDGCYACLFKRDLESKQVVAVRVIFIDEQFEQHEEEEGELDEMESLEQSDSHEEQDDFSE</sequence>